<dbReference type="SUPFAM" id="SSF48208">
    <property type="entry name" value="Six-hairpin glycosidases"/>
    <property type="match status" value="1"/>
</dbReference>
<keyword evidence="2" id="KW-0326">Glycosidase</keyword>
<dbReference type="Gene3D" id="1.50.10.10">
    <property type="match status" value="1"/>
</dbReference>
<keyword evidence="7" id="KW-1185">Reference proteome</keyword>
<dbReference type="OrthoDB" id="9816160at2"/>
<dbReference type="SUPFAM" id="SSF56784">
    <property type="entry name" value="HAD-like"/>
    <property type="match status" value="1"/>
</dbReference>
<comment type="similarity">
    <text evidence="1">Belongs to the HAD-like hydrolase superfamily. CbbY/CbbZ/Gph/YieH family.</text>
</comment>
<dbReference type="EMBL" id="PNFZ01000001">
    <property type="protein sequence ID" value="PMB99123.1"/>
    <property type="molecule type" value="Genomic_DNA"/>
</dbReference>
<dbReference type="GO" id="GO:0005975">
    <property type="term" value="P:carbohydrate metabolic process"/>
    <property type="evidence" value="ECO:0007669"/>
    <property type="project" value="InterPro"/>
</dbReference>
<dbReference type="InterPro" id="IPR023214">
    <property type="entry name" value="HAD_sf"/>
</dbReference>
<comment type="caution">
    <text evidence="6">The sequence shown here is derived from an EMBL/GenBank/DDBJ whole genome shotgun (WGS) entry which is preliminary data.</text>
</comment>
<evidence type="ECO:0000259" key="4">
    <source>
        <dbReference type="Pfam" id="PF03633"/>
    </source>
</evidence>
<dbReference type="InterPro" id="IPR005196">
    <property type="entry name" value="Glyco_hydro_65_N"/>
</dbReference>
<feature type="domain" description="Glycoside hydrolase family 65 C-terminal" evidence="4">
    <location>
        <begin position="992"/>
        <end position="1044"/>
    </location>
</feature>
<protein>
    <submittedName>
        <fullName evidence="6">Family 65 glycosyl hydrolase</fullName>
    </submittedName>
</protein>
<evidence type="ECO:0000259" key="3">
    <source>
        <dbReference type="Pfam" id="PF03632"/>
    </source>
</evidence>
<proteinExistence type="inferred from homology"/>
<evidence type="ECO:0000313" key="6">
    <source>
        <dbReference type="EMBL" id="PMB99123.1"/>
    </source>
</evidence>
<gene>
    <name evidence="6" type="ORF">CJ198_00845</name>
</gene>
<organism evidence="6 7">
    <name type="scientific">Brevibacterium luteolum</name>
    <dbReference type="NCBI Taxonomy" id="199591"/>
    <lineage>
        <taxon>Bacteria</taxon>
        <taxon>Bacillati</taxon>
        <taxon>Actinomycetota</taxon>
        <taxon>Actinomycetes</taxon>
        <taxon>Micrococcales</taxon>
        <taxon>Brevibacteriaceae</taxon>
        <taxon>Brevibacterium</taxon>
    </lineage>
</organism>
<dbReference type="InterPro" id="IPR012341">
    <property type="entry name" value="6hp_glycosidase-like_sf"/>
</dbReference>
<dbReference type="Gene3D" id="3.40.50.1000">
    <property type="entry name" value="HAD superfamily/HAD-like"/>
    <property type="match status" value="1"/>
</dbReference>
<accession>A0A2N6PKC2</accession>
<evidence type="ECO:0000313" key="7">
    <source>
        <dbReference type="Proteomes" id="UP000235703"/>
    </source>
</evidence>
<dbReference type="SFLD" id="SFLDG01129">
    <property type="entry name" value="C1.5:_HAD__Beta-PGM__Phosphata"/>
    <property type="match status" value="1"/>
</dbReference>
<dbReference type="Pfam" id="PF03632">
    <property type="entry name" value="Glyco_hydro_65m"/>
    <property type="match status" value="1"/>
</dbReference>
<sequence>MNTIVTTPWSAVIFDMDGVVTDTASLHAIAWKRLFDDVLASPEVTSGDLPLSHHIDTTPFDGVEDYRRYVDGRPREDGVRTFLNARNIFLPEGDDDDPSSAHTIHGLARRKNDYFSVLLEREGIEVFSGTVKLIERLRRGGTPIGLVTASRNAPQLLETAGIADLFDVVIDGQVARDRGLPGKPAPDTFVAAAELLGFPPRDCAVLEDAVSGVQAARTGEFGLVVGIARDRNRADLEAAGADVVVTDANELDLGIVPQDPWELSFAGFEPEHEGRREALTTLANGYMSLRGAALEAPAGHSHYPGSYMAGIFNRLWSHVNGRDLEHESLVNLPNWNVCDIRFADGDWFSAGGLKIVSGQRTLSFANGVLTRELALSDAQERELIIRQQRLVSMDRKHVAAMLTQITPVNTADPIVVRTGIDMNVINDNVREYDALSKKHLMTTFQQFGSDGTLLAEVETSQSKLRIAIAQRTQIHVGEHTVRQTDEDTGVKVHPVEYPAGIFTDATIEMRKGATVGIDTTTALVNSRDDALTSVREGAVDELNWLPAIGYENLLPGHTAALQRLWERFDVEVEADSNTQLLLHLHTFHLLQSLSPHTVFADTGTPARGLHGEGYRGHIFWDELFVLPLVNLRLPEISKSLLLYRWRRLNAARHLAREAGLEGALYPWQSGSDGREETPVELFNRRAGRWMPDNSWRQKHVGLAIAYNAWQHYRATEDVGWLAEQGGELVIEITRLFASLATYDAETDRFHINDVMGPDEFHDGYPGTPGSGLRDNAYTNIMTAWVCRHAVEIFRLLPSYAAEDLIFRLNIQPAEITLWGRLAARLAVPFNADGIISQFDGYDDLDELDWAAYRKKYGNIGRMDLIMEAEGDSTNNYKLSKQADVTMLIYLLGANGLIRELGRMGYRYTMSQVEQTVDYYTARSTNGSSLSNVVNAAVLASIGRPEAWEVWQESLVIDLHDTQWGTTQEGIHLGAMAGTVDVVVRAFVGVLIRYDRIEFRPRLPEKLTGVRFRVLFQGQVIDVRCSARELVLTSRSHETSKVKVRVWDDERLLDGGETLHFSLPEHHHEAVAMTGAIEVVGEDPKS</sequence>
<evidence type="ECO:0000256" key="1">
    <source>
        <dbReference type="ARBA" id="ARBA00006171"/>
    </source>
</evidence>
<dbReference type="InterPro" id="IPR008928">
    <property type="entry name" value="6-hairpin_glycosidase_sf"/>
</dbReference>
<feature type="domain" description="Glycoside hydrolase family 65 N-terminal" evidence="5">
    <location>
        <begin position="266"/>
        <end position="527"/>
    </location>
</feature>
<name>A0A2N6PKC2_9MICO</name>
<dbReference type="Gene3D" id="2.70.98.40">
    <property type="entry name" value="Glycoside hydrolase, family 65, N-terminal domain"/>
    <property type="match status" value="1"/>
</dbReference>
<keyword evidence="6" id="KW-0378">Hydrolase</keyword>
<dbReference type="SUPFAM" id="SSF74650">
    <property type="entry name" value="Galactose mutarotase-like"/>
    <property type="match status" value="1"/>
</dbReference>
<dbReference type="NCBIfam" id="TIGR01509">
    <property type="entry name" value="HAD-SF-IA-v3"/>
    <property type="match status" value="1"/>
</dbReference>
<dbReference type="InterPro" id="IPR005194">
    <property type="entry name" value="Glyco_hydro_65_C"/>
</dbReference>
<dbReference type="Proteomes" id="UP000235703">
    <property type="component" value="Unassembled WGS sequence"/>
</dbReference>
<evidence type="ECO:0000256" key="2">
    <source>
        <dbReference type="ARBA" id="ARBA00023295"/>
    </source>
</evidence>
<dbReference type="GO" id="GO:0030246">
    <property type="term" value="F:carbohydrate binding"/>
    <property type="evidence" value="ECO:0007669"/>
    <property type="project" value="InterPro"/>
</dbReference>
<dbReference type="GO" id="GO:0004553">
    <property type="term" value="F:hydrolase activity, hydrolyzing O-glycosyl compounds"/>
    <property type="evidence" value="ECO:0007669"/>
    <property type="project" value="TreeGrafter"/>
</dbReference>
<dbReference type="SFLD" id="SFLDS00003">
    <property type="entry name" value="Haloacid_Dehalogenase"/>
    <property type="match status" value="1"/>
</dbReference>
<evidence type="ECO:0000259" key="5">
    <source>
        <dbReference type="Pfam" id="PF03636"/>
    </source>
</evidence>
<dbReference type="InterPro" id="IPR036412">
    <property type="entry name" value="HAD-like_sf"/>
</dbReference>
<dbReference type="GO" id="GO:0016757">
    <property type="term" value="F:glycosyltransferase activity"/>
    <property type="evidence" value="ECO:0007669"/>
    <property type="project" value="UniProtKB-ARBA"/>
</dbReference>
<dbReference type="InterPro" id="IPR005195">
    <property type="entry name" value="Glyco_hydro_65_M"/>
</dbReference>
<dbReference type="InterPro" id="IPR010976">
    <property type="entry name" value="B-phosphoglucomutase_hydrolase"/>
</dbReference>
<dbReference type="InterPro" id="IPR006439">
    <property type="entry name" value="HAD-SF_hydro_IA"/>
</dbReference>
<dbReference type="NCBIfam" id="TIGR02009">
    <property type="entry name" value="PGMB-YQAB-SF"/>
    <property type="match status" value="1"/>
</dbReference>
<feature type="domain" description="Glycoside hydrolase family 65 central catalytic" evidence="3">
    <location>
        <begin position="584"/>
        <end position="979"/>
    </location>
</feature>
<reference evidence="6 7" key="1">
    <citation type="submission" date="2017-09" db="EMBL/GenBank/DDBJ databases">
        <title>Bacterial strain isolated from the female urinary microbiota.</title>
        <authorList>
            <person name="Thomas-White K."/>
            <person name="Kumar N."/>
            <person name="Forster S."/>
            <person name="Putonti C."/>
            <person name="Lawley T."/>
            <person name="Wolfe A.J."/>
        </authorList>
    </citation>
    <scope>NUCLEOTIDE SEQUENCE [LARGE SCALE GENOMIC DNA]</scope>
    <source>
        <strain evidence="6 7">UMB0680</strain>
    </source>
</reference>
<dbReference type="Pfam" id="PF03633">
    <property type="entry name" value="Glyco_hydro_65C"/>
    <property type="match status" value="1"/>
</dbReference>
<dbReference type="PANTHER" id="PTHR11051:SF8">
    <property type="entry name" value="PROTEIN-GLUCOSYLGALACTOSYLHYDROXYLYSINE GLUCOSIDASE"/>
    <property type="match status" value="1"/>
</dbReference>
<dbReference type="Pfam" id="PF00702">
    <property type="entry name" value="Hydrolase"/>
    <property type="match status" value="1"/>
</dbReference>
<dbReference type="AlphaFoldDB" id="A0A2N6PKC2"/>
<dbReference type="InterPro" id="IPR023198">
    <property type="entry name" value="PGP-like_dom2"/>
</dbReference>
<dbReference type="Pfam" id="PF03636">
    <property type="entry name" value="Glyco_hydro_65N"/>
    <property type="match status" value="1"/>
</dbReference>
<dbReference type="RefSeq" id="WP_102159878.1">
    <property type="nucleotide sequence ID" value="NZ_PNFZ01000001.1"/>
</dbReference>
<dbReference type="PANTHER" id="PTHR11051">
    <property type="entry name" value="GLYCOSYL HYDROLASE-RELATED"/>
    <property type="match status" value="1"/>
</dbReference>
<dbReference type="FunFam" id="1.50.10.10:FF:000053">
    <property type="entry name" value="Putative glycosyl hydrolase"/>
    <property type="match status" value="1"/>
</dbReference>
<dbReference type="Gene3D" id="2.60.420.10">
    <property type="entry name" value="Maltose phosphorylase, domain 3"/>
    <property type="match status" value="1"/>
</dbReference>
<dbReference type="InterPro" id="IPR037018">
    <property type="entry name" value="GH65_N"/>
</dbReference>
<dbReference type="Gene3D" id="1.10.150.240">
    <property type="entry name" value="Putative phosphatase, domain 2"/>
    <property type="match status" value="1"/>
</dbReference>
<dbReference type="InterPro" id="IPR011013">
    <property type="entry name" value="Gal_mutarotase_sf_dom"/>
</dbReference>